<organism evidence="3 4">
    <name type="scientific">Cohnella yongneupensis</name>
    <dbReference type="NCBI Taxonomy" id="425006"/>
    <lineage>
        <taxon>Bacteria</taxon>
        <taxon>Bacillati</taxon>
        <taxon>Bacillota</taxon>
        <taxon>Bacilli</taxon>
        <taxon>Bacillales</taxon>
        <taxon>Paenibacillaceae</taxon>
        <taxon>Cohnella</taxon>
    </lineage>
</organism>
<dbReference type="Gene3D" id="3.30.457.10">
    <property type="entry name" value="Copper amine oxidase-like, N-terminal domain"/>
    <property type="match status" value="1"/>
</dbReference>
<gene>
    <name evidence="3" type="ORF">ACFPQ4_05845</name>
</gene>
<sequence>MQSKKTSKLVLPIIAGMLVLSTPLDFSLFPSVTHAAAATEKAAVTYKLVKQGESMVTSGVKQITYAWVPSDKSQATEVMHVLQVDLTNEFVRLDALGGKGGSVTARQSVSAMAKETGAVAGINGDVFQTGSTSEGAPMGAQITSGKLLVSTSQLQGMYAFAVTNDKKALIDAFTFTGDVTAADGTIFALTGINKSAYRTEPDKGYSHNNALYIYTSAWTGAERPAASSISPVEALVVDGVVTQVSTDKALPIKTIPANGYILRGHKNFDSGKFIVNHLKVGDKVASQYQLVSQTSKKVYTEADFQMMVSGHTLLMDKGEPAKFTRDIAGVSGTADRARTAVGYSKDGNTAYLITVEENGGREGVSLKDLQQMMKELGVWKAVNMDGGGSTTMVARPLGEFQVTLAHPTFYGTTQRQVTNGIGVFTSAPIGTIKGIVASGPKTLFIGQQASYALKAYDNYYNPIDPKGLQPIWSLSDKLGEFQEGILQVAAAGKTTLNVQAGSAKANVPLEIIGEAQVARLIVEPSSTVLKPGATISVPVKAQLTDGRELAVPASSVTWEFRGFTGAVSNGKLAVDTVEKGIIAGYAIARYDGFGSMAVLTPGTEKTLEDFEKVDYNIGFTGTPAETVGTTSIVAGIPGHETSNALLLSYDFTLGAGKRYAYATLNEANGGIAIDGNPTSLTLDVLGDHSMSWLRAEATNADGETVFLTIADKIDWSGWKTIRVDLTAAGLKGPAKLTKLYVVNMEEDQDERALQGEIAFDNVMVQYPPAPINVYHPTIVLKVGKTKATVDGETVTLPGAPFTQKGTYTNYLPLRFVADRLGAEVKWDNKQRRVTVLRGDTMLDLWVDRKEMTVNGVRMPINVPPIMVKNSVYVPVRVISEQLGQMVDWEDKTKTITIH</sequence>
<protein>
    <submittedName>
        <fullName evidence="3">Phosphodiester glycosidase family protein</fullName>
    </submittedName>
</protein>
<dbReference type="Pfam" id="PF09992">
    <property type="entry name" value="NAGPA"/>
    <property type="match status" value="1"/>
</dbReference>
<feature type="domain" description="Copper amine oxidase-like N-terminal" evidence="1">
    <location>
        <begin position="789"/>
        <end position="897"/>
    </location>
</feature>
<dbReference type="Pfam" id="PF07833">
    <property type="entry name" value="Cu_amine_oxidN1"/>
    <property type="match status" value="1"/>
</dbReference>
<keyword evidence="3" id="KW-0378">Hydrolase</keyword>
<evidence type="ECO:0000259" key="2">
    <source>
        <dbReference type="Pfam" id="PF09992"/>
    </source>
</evidence>
<dbReference type="GO" id="GO:0016798">
    <property type="term" value="F:hydrolase activity, acting on glycosyl bonds"/>
    <property type="evidence" value="ECO:0007669"/>
    <property type="project" value="UniProtKB-KW"/>
</dbReference>
<feature type="domain" description="Phosphodiester glycosidase" evidence="2">
    <location>
        <begin position="235"/>
        <end position="424"/>
    </location>
</feature>
<dbReference type="PANTHER" id="PTHR40446">
    <property type="entry name" value="N-ACETYLGLUCOSAMINE-1-PHOSPHODIESTER ALPHA-N-ACETYLGLUCOSAMINIDASE"/>
    <property type="match status" value="1"/>
</dbReference>
<dbReference type="PANTHER" id="PTHR40446:SF2">
    <property type="entry name" value="N-ACETYLGLUCOSAMINE-1-PHOSPHODIESTER ALPHA-N-ACETYLGLUCOSAMINIDASE"/>
    <property type="match status" value="1"/>
</dbReference>
<dbReference type="RefSeq" id="WP_378110845.1">
    <property type="nucleotide sequence ID" value="NZ_JBHSNC010000017.1"/>
</dbReference>
<keyword evidence="3" id="KW-0326">Glycosidase</keyword>
<dbReference type="InterPro" id="IPR012854">
    <property type="entry name" value="Cu_amine_oxidase-like_N"/>
</dbReference>
<comment type="caution">
    <text evidence="3">The sequence shown here is derived from an EMBL/GenBank/DDBJ whole genome shotgun (WGS) entry which is preliminary data.</text>
</comment>
<reference evidence="4" key="1">
    <citation type="journal article" date="2019" name="Int. J. Syst. Evol. Microbiol.">
        <title>The Global Catalogue of Microorganisms (GCM) 10K type strain sequencing project: providing services to taxonomists for standard genome sequencing and annotation.</title>
        <authorList>
            <consortium name="The Broad Institute Genomics Platform"/>
            <consortium name="The Broad Institute Genome Sequencing Center for Infectious Disease"/>
            <person name="Wu L."/>
            <person name="Ma J."/>
        </authorList>
    </citation>
    <scope>NUCLEOTIDE SEQUENCE [LARGE SCALE GENOMIC DNA]</scope>
    <source>
        <strain evidence="4">CGMCC 1.18578</strain>
    </source>
</reference>
<accession>A0ABW0QVH8</accession>
<proteinExistence type="predicted"/>
<dbReference type="InterPro" id="IPR018711">
    <property type="entry name" value="NAGPA"/>
</dbReference>
<dbReference type="InterPro" id="IPR036582">
    <property type="entry name" value="Mao_N_sf"/>
</dbReference>
<dbReference type="EMBL" id="JBHSNC010000017">
    <property type="protein sequence ID" value="MFC5528976.1"/>
    <property type="molecule type" value="Genomic_DNA"/>
</dbReference>
<dbReference type="SUPFAM" id="SSF55383">
    <property type="entry name" value="Copper amine oxidase, domain N"/>
    <property type="match status" value="1"/>
</dbReference>
<evidence type="ECO:0000313" key="3">
    <source>
        <dbReference type="EMBL" id="MFC5528976.1"/>
    </source>
</evidence>
<dbReference type="Proteomes" id="UP001596108">
    <property type="component" value="Unassembled WGS sequence"/>
</dbReference>
<name>A0ABW0QVH8_9BACL</name>
<evidence type="ECO:0000313" key="4">
    <source>
        <dbReference type="Proteomes" id="UP001596108"/>
    </source>
</evidence>
<keyword evidence="4" id="KW-1185">Reference proteome</keyword>
<evidence type="ECO:0000259" key="1">
    <source>
        <dbReference type="Pfam" id="PF07833"/>
    </source>
</evidence>